<protein>
    <submittedName>
        <fullName evidence="1">Uncharacterized protein</fullName>
    </submittedName>
</protein>
<name>A0A2P2PK58_RHIMU</name>
<evidence type="ECO:0000313" key="1">
    <source>
        <dbReference type="EMBL" id="MBX55061.1"/>
    </source>
</evidence>
<dbReference type="AlphaFoldDB" id="A0A2P2PK58"/>
<dbReference type="EMBL" id="GGEC01074577">
    <property type="protein sequence ID" value="MBX55061.1"/>
    <property type="molecule type" value="Transcribed_RNA"/>
</dbReference>
<accession>A0A2P2PK58</accession>
<organism evidence="1">
    <name type="scientific">Rhizophora mucronata</name>
    <name type="common">Asiatic mangrove</name>
    <dbReference type="NCBI Taxonomy" id="61149"/>
    <lineage>
        <taxon>Eukaryota</taxon>
        <taxon>Viridiplantae</taxon>
        <taxon>Streptophyta</taxon>
        <taxon>Embryophyta</taxon>
        <taxon>Tracheophyta</taxon>
        <taxon>Spermatophyta</taxon>
        <taxon>Magnoliopsida</taxon>
        <taxon>eudicotyledons</taxon>
        <taxon>Gunneridae</taxon>
        <taxon>Pentapetalae</taxon>
        <taxon>rosids</taxon>
        <taxon>fabids</taxon>
        <taxon>Malpighiales</taxon>
        <taxon>Rhizophoraceae</taxon>
        <taxon>Rhizophora</taxon>
    </lineage>
</organism>
<proteinExistence type="predicted"/>
<sequence length="78" mass="8777">MFNGMLPCIVAEVGRLAAINLLHATEKVNSLFCCTKMKKSVPSVCSCNGQSYKKQEKHAKNNLIEKDQYHCFSLYYGT</sequence>
<reference evidence="1" key="1">
    <citation type="submission" date="2018-02" db="EMBL/GenBank/DDBJ databases">
        <title>Rhizophora mucronata_Transcriptome.</title>
        <authorList>
            <person name="Meera S.P."/>
            <person name="Sreeshan A."/>
            <person name="Augustine A."/>
        </authorList>
    </citation>
    <scope>NUCLEOTIDE SEQUENCE</scope>
    <source>
        <tissue evidence="1">Leaf</tissue>
    </source>
</reference>